<dbReference type="GO" id="GO:0005524">
    <property type="term" value="F:ATP binding"/>
    <property type="evidence" value="ECO:0007669"/>
    <property type="project" value="UniProtKB-KW"/>
</dbReference>
<evidence type="ECO:0000256" key="4">
    <source>
        <dbReference type="ARBA" id="ARBA00022777"/>
    </source>
</evidence>
<keyword evidence="2 6" id="KW-0808">Transferase</keyword>
<reference evidence="10" key="1">
    <citation type="submission" date="2010-11" db="EMBL/GenBank/DDBJ databases">
        <title>The complete genome of Mahella australiensis DSM 15567.</title>
        <authorList>
            <consortium name="US DOE Joint Genome Institute (JGI-PGF)"/>
            <person name="Lucas S."/>
            <person name="Copeland A."/>
            <person name="Lapidus A."/>
            <person name="Bruce D."/>
            <person name="Goodwin L."/>
            <person name="Pitluck S."/>
            <person name="Kyrpides N."/>
            <person name="Mavromatis K."/>
            <person name="Pagani I."/>
            <person name="Ivanova N."/>
            <person name="Teshima H."/>
            <person name="Brettin T."/>
            <person name="Detter J.C."/>
            <person name="Han C."/>
            <person name="Tapia R."/>
            <person name="Land M."/>
            <person name="Hauser L."/>
            <person name="Markowitz V."/>
            <person name="Cheng J.-F."/>
            <person name="Hugenholtz P."/>
            <person name="Woyke T."/>
            <person name="Wu D."/>
            <person name="Spring S."/>
            <person name="Pukall R."/>
            <person name="Steenblock K."/>
            <person name="Schneider S."/>
            <person name="Klenk H.-P."/>
            <person name="Eisen J.A."/>
        </authorList>
    </citation>
    <scope>NUCLEOTIDE SEQUENCE [LARGE SCALE GENOMIC DNA]</scope>
    <source>
        <strain evidence="10">DSM 15567 / CIP 107919 / 50-1 BON</strain>
    </source>
</reference>
<dbReference type="CDD" id="cd07808">
    <property type="entry name" value="ASKHA_NBD_FGGY_EcXK-like"/>
    <property type="match status" value="1"/>
</dbReference>
<keyword evidence="6" id="KW-0119">Carbohydrate metabolism</keyword>
<keyword evidence="6" id="KW-0859">Xylose metabolism</keyword>
<evidence type="ECO:0000256" key="1">
    <source>
        <dbReference type="ARBA" id="ARBA00009156"/>
    </source>
</evidence>
<dbReference type="Pfam" id="PF02782">
    <property type="entry name" value="FGGY_C"/>
    <property type="match status" value="1"/>
</dbReference>
<dbReference type="STRING" id="697281.Mahau_2025"/>
<dbReference type="InterPro" id="IPR018484">
    <property type="entry name" value="FGGY_N"/>
</dbReference>
<comment type="catalytic activity">
    <reaction evidence="6">
        <text>D-xylulose + ATP = D-xylulose 5-phosphate + ADP + H(+)</text>
        <dbReference type="Rhea" id="RHEA:10964"/>
        <dbReference type="ChEBI" id="CHEBI:15378"/>
        <dbReference type="ChEBI" id="CHEBI:17140"/>
        <dbReference type="ChEBI" id="CHEBI:30616"/>
        <dbReference type="ChEBI" id="CHEBI:57737"/>
        <dbReference type="ChEBI" id="CHEBI:456216"/>
        <dbReference type="EC" id="2.7.1.17"/>
    </reaction>
</comment>
<dbReference type="InterPro" id="IPR043129">
    <property type="entry name" value="ATPase_NBD"/>
</dbReference>
<dbReference type="EC" id="2.7.1.17" evidence="6"/>
<sequence>MDTILSIDLGTSALKLILVDSYGKLMGSVTESYNIQIPQPEWAEQKPGDWIGALIKGVKRLKQESPDAMHDVAGIGITGQMHGLVSLDKNGVPVYNAIIWADKRCEEEVGELEANFSLDTWMNMTGNRPNVSFTLPKILWLRHHMSNIFNRVSHFLLPKDYVRFWLTGNYATDPTDASATLMFDIVNKCWADDVLTAFDIERAMLPDILGSSDIAGVLSHEAAGLLDIKPGIPIICGLGDAEAQAVGNCVVDDDSWLCIIGTGGQIFTPVDRVIVDKKARVHTLCHGVPDKWHIMGATLSAGASLQWLAEHIFQVCGYKAYDELVNTVDLTSCGSDGLIFLPYLFGERTPIMDPKAKGAFIGFDFHHTKSHMVSAVLEGVLFSLYESINILADLKGRYPEAITITGGAAQSMVWRQMAANIFGMPIIRHIDLAGSTYGAAILTAVALGMYPSIKACAEAWIKPGDVTHPNMVLHDNYLAYFDVYKGLYSSLKDSFDKLDTLCKDGAHKS</sequence>
<dbReference type="InterPro" id="IPR000577">
    <property type="entry name" value="Carb_kinase_FGGY"/>
</dbReference>
<dbReference type="KEGG" id="mas:Mahau_2025"/>
<accession>F4A262</accession>
<dbReference type="SUPFAM" id="SSF53067">
    <property type="entry name" value="Actin-like ATPase domain"/>
    <property type="match status" value="2"/>
</dbReference>
<keyword evidence="4 6" id="KW-0418">Kinase</keyword>
<evidence type="ECO:0000259" key="7">
    <source>
        <dbReference type="Pfam" id="PF00370"/>
    </source>
</evidence>
<evidence type="ECO:0000256" key="5">
    <source>
        <dbReference type="ARBA" id="ARBA00022840"/>
    </source>
</evidence>
<dbReference type="PANTHER" id="PTHR43095">
    <property type="entry name" value="SUGAR KINASE"/>
    <property type="match status" value="1"/>
</dbReference>
<dbReference type="GO" id="GO:0042732">
    <property type="term" value="P:D-xylose metabolic process"/>
    <property type="evidence" value="ECO:0007669"/>
    <property type="project" value="UniProtKB-KW"/>
</dbReference>
<comment type="similarity">
    <text evidence="1 6">Belongs to the FGGY kinase family.</text>
</comment>
<dbReference type="Pfam" id="PF00370">
    <property type="entry name" value="FGGY_N"/>
    <property type="match status" value="1"/>
</dbReference>
<protein>
    <recommendedName>
        <fullName evidence="6">Xylulose kinase</fullName>
        <shortName evidence="6">Xylulokinase</shortName>
        <ecNumber evidence="6">2.7.1.17</ecNumber>
    </recommendedName>
</protein>
<evidence type="ECO:0000259" key="8">
    <source>
        <dbReference type="Pfam" id="PF02782"/>
    </source>
</evidence>
<dbReference type="InterPro" id="IPR050406">
    <property type="entry name" value="FGGY_Carb_Kinase"/>
</dbReference>
<feature type="domain" description="Carbohydrate kinase FGGY N-terminal" evidence="7">
    <location>
        <begin position="4"/>
        <end position="247"/>
    </location>
</feature>
<dbReference type="EMBL" id="CP002360">
    <property type="protein sequence ID" value="AEE97201.1"/>
    <property type="molecule type" value="Genomic_DNA"/>
</dbReference>
<reference evidence="9 10" key="2">
    <citation type="journal article" date="2011" name="Stand. Genomic Sci.">
        <title>Complete genome sequence of Mahella australiensis type strain (50-1 BON).</title>
        <authorList>
            <person name="Sikorski J."/>
            <person name="Teshima H."/>
            <person name="Nolan M."/>
            <person name="Lucas S."/>
            <person name="Hammon N."/>
            <person name="Deshpande S."/>
            <person name="Cheng J.F."/>
            <person name="Pitluck S."/>
            <person name="Liolios K."/>
            <person name="Pagani I."/>
            <person name="Ivanova N."/>
            <person name="Huntemann M."/>
            <person name="Mavromatis K."/>
            <person name="Ovchinikova G."/>
            <person name="Pati A."/>
            <person name="Tapia R."/>
            <person name="Han C."/>
            <person name="Goodwin L."/>
            <person name="Chen A."/>
            <person name="Palaniappan K."/>
            <person name="Land M."/>
            <person name="Hauser L."/>
            <person name="Ngatchou-Djao O.D."/>
            <person name="Rohde M."/>
            <person name="Pukall R."/>
            <person name="Spring S."/>
            <person name="Abt B."/>
            <person name="Goker M."/>
            <person name="Detter J.C."/>
            <person name="Woyke T."/>
            <person name="Bristow J."/>
            <person name="Markowitz V."/>
            <person name="Hugenholtz P."/>
            <person name="Eisen J.A."/>
            <person name="Kyrpides N.C."/>
            <person name="Klenk H.P."/>
            <person name="Lapidus A."/>
        </authorList>
    </citation>
    <scope>NUCLEOTIDE SEQUENCE [LARGE SCALE GENOMIC DNA]</scope>
    <source>
        <strain evidence="10">DSM 15567 / CIP 107919 / 50-1 BON</strain>
    </source>
</reference>
<gene>
    <name evidence="6" type="primary">xylB</name>
    <name evidence="9" type="ordered locus">Mahau_2025</name>
</gene>
<dbReference type="PIRSF" id="PIRSF000538">
    <property type="entry name" value="GlpK"/>
    <property type="match status" value="1"/>
</dbReference>
<dbReference type="OrthoDB" id="9805576at2"/>
<dbReference type="PANTHER" id="PTHR43095:SF5">
    <property type="entry name" value="XYLULOSE KINASE"/>
    <property type="match status" value="1"/>
</dbReference>
<dbReference type="NCBIfam" id="TIGR01312">
    <property type="entry name" value="XylB"/>
    <property type="match status" value="1"/>
</dbReference>
<dbReference type="InterPro" id="IPR006000">
    <property type="entry name" value="Xylulokinase"/>
</dbReference>
<dbReference type="GO" id="GO:0005997">
    <property type="term" value="P:xylulose metabolic process"/>
    <property type="evidence" value="ECO:0007669"/>
    <property type="project" value="InterPro"/>
</dbReference>
<proteinExistence type="inferred from homology"/>
<dbReference type="GO" id="GO:0004856">
    <property type="term" value="F:D-xylulokinase activity"/>
    <property type="evidence" value="ECO:0007669"/>
    <property type="project" value="UniProtKB-EC"/>
</dbReference>
<dbReference type="Gene3D" id="3.30.420.40">
    <property type="match status" value="2"/>
</dbReference>
<feature type="domain" description="Carbohydrate kinase FGGY C-terminal" evidence="8">
    <location>
        <begin position="258"/>
        <end position="447"/>
    </location>
</feature>
<dbReference type="RefSeq" id="WP_013781629.1">
    <property type="nucleotide sequence ID" value="NC_015520.1"/>
</dbReference>
<evidence type="ECO:0000256" key="6">
    <source>
        <dbReference type="RuleBase" id="RU364073"/>
    </source>
</evidence>
<keyword evidence="5 6" id="KW-0067">ATP-binding</keyword>
<dbReference type="eggNOG" id="COG1070">
    <property type="taxonomic scope" value="Bacteria"/>
</dbReference>
<dbReference type="InterPro" id="IPR018485">
    <property type="entry name" value="FGGY_C"/>
</dbReference>
<evidence type="ECO:0000256" key="2">
    <source>
        <dbReference type="ARBA" id="ARBA00022679"/>
    </source>
</evidence>
<evidence type="ECO:0000256" key="3">
    <source>
        <dbReference type="ARBA" id="ARBA00022741"/>
    </source>
</evidence>
<dbReference type="Proteomes" id="UP000008457">
    <property type="component" value="Chromosome"/>
</dbReference>
<name>F4A262_MAHA5</name>
<evidence type="ECO:0000313" key="9">
    <source>
        <dbReference type="EMBL" id="AEE97201.1"/>
    </source>
</evidence>
<organism evidence="9 10">
    <name type="scientific">Mahella australiensis (strain DSM 15567 / CIP 107919 / 50-1 BON)</name>
    <dbReference type="NCBI Taxonomy" id="697281"/>
    <lineage>
        <taxon>Bacteria</taxon>
        <taxon>Bacillati</taxon>
        <taxon>Bacillota</taxon>
        <taxon>Clostridia</taxon>
        <taxon>Thermoanaerobacterales</taxon>
        <taxon>Thermoanaerobacterales Family IV. Incertae Sedis</taxon>
        <taxon>Mahella</taxon>
    </lineage>
</organism>
<dbReference type="AlphaFoldDB" id="F4A262"/>
<evidence type="ECO:0000313" key="10">
    <source>
        <dbReference type="Proteomes" id="UP000008457"/>
    </source>
</evidence>
<keyword evidence="3 6" id="KW-0547">Nucleotide-binding</keyword>
<keyword evidence="10" id="KW-1185">Reference proteome</keyword>
<dbReference type="HOGENOM" id="CLU_009281_3_0_9"/>